<dbReference type="RefSeq" id="WP_345694852.1">
    <property type="nucleotide sequence ID" value="NZ_BAABIS010000001.1"/>
</dbReference>
<organism evidence="3 4">
    <name type="scientific">Kitasatospora terrestris</name>
    <dbReference type="NCBI Taxonomy" id="258051"/>
    <lineage>
        <taxon>Bacteria</taxon>
        <taxon>Bacillati</taxon>
        <taxon>Actinomycetota</taxon>
        <taxon>Actinomycetes</taxon>
        <taxon>Kitasatosporales</taxon>
        <taxon>Streptomycetaceae</taxon>
        <taxon>Kitasatospora</taxon>
    </lineage>
</organism>
<evidence type="ECO:0000256" key="2">
    <source>
        <dbReference type="ARBA" id="ARBA00023002"/>
    </source>
</evidence>
<sequence length="242" mass="25490">MDLAGKTVVVTGAGRGFGRALALHAGRKGARLFLSARTVAAALKTAEEVAADSGARADAFACDLADPATVRAFAEGVAARTDRVDVLVNNGARYLAGPDLWDADDEAITDTVASGATGTLLAVKHFLPLLRTSGGADVVNLVSSAAEPRDHRSQAHPAFYAAKAAQAGFADILSHRLRPEGIRVISLYPPDFTDGDPLHPAWDEASRTAKDPLTAQSVLDCVLFALGQPRDCFIRSFHFEQL</sequence>
<comment type="caution">
    <text evidence="3">The sequence shown here is derived from an EMBL/GenBank/DDBJ whole genome shotgun (WGS) entry which is preliminary data.</text>
</comment>
<evidence type="ECO:0000313" key="3">
    <source>
        <dbReference type="EMBL" id="GAA4831708.1"/>
    </source>
</evidence>
<accession>A0ABP9D682</accession>
<dbReference type="Proteomes" id="UP001501752">
    <property type="component" value="Unassembled WGS sequence"/>
</dbReference>
<evidence type="ECO:0000313" key="4">
    <source>
        <dbReference type="Proteomes" id="UP001501752"/>
    </source>
</evidence>
<reference evidence="4" key="1">
    <citation type="journal article" date="2019" name="Int. J. Syst. Evol. Microbiol.">
        <title>The Global Catalogue of Microorganisms (GCM) 10K type strain sequencing project: providing services to taxonomists for standard genome sequencing and annotation.</title>
        <authorList>
            <consortium name="The Broad Institute Genomics Platform"/>
            <consortium name="The Broad Institute Genome Sequencing Center for Infectious Disease"/>
            <person name="Wu L."/>
            <person name="Ma J."/>
        </authorList>
    </citation>
    <scope>NUCLEOTIDE SEQUENCE [LARGE SCALE GENOMIC DNA]</scope>
    <source>
        <strain evidence="4">JCM 13006</strain>
    </source>
</reference>
<dbReference type="Pfam" id="PF00106">
    <property type="entry name" value="adh_short"/>
    <property type="match status" value="1"/>
</dbReference>
<dbReference type="PRINTS" id="PR00081">
    <property type="entry name" value="GDHRDH"/>
</dbReference>
<dbReference type="CDD" id="cd05233">
    <property type="entry name" value="SDR_c"/>
    <property type="match status" value="1"/>
</dbReference>
<dbReference type="PANTHER" id="PTHR44196:SF1">
    <property type="entry name" value="DEHYDROGENASE_REDUCTASE SDR FAMILY MEMBER 7B"/>
    <property type="match status" value="1"/>
</dbReference>
<dbReference type="EMBL" id="BAABIS010000001">
    <property type="protein sequence ID" value="GAA4831708.1"/>
    <property type="molecule type" value="Genomic_DNA"/>
</dbReference>
<keyword evidence="4" id="KW-1185">Reference proteome</keyword>
<dbReference type="InterPro" id="IPR002347">
    <property type="entry name" value="SDR_fam"/>
</dbReference>
<keyword evidence="2" id="KW-0560">Oxidoreductase</keyword>
<dbReference type="Gene3D" id="3.40.50.720">
    <property type="entry name" value="NAD(P)-binding Rossmann-like Domain"/>
    <property type="match status" value="1"/>
</dbReference>
<proteinExistence type="inferred from homology"/>
<gene>
    <name evidence="3" type="ORF">GCM10023235_02400</name>
</gene>
<name>A0ABP9D682_9ACTN</name>
<dbReference type="InterPro" id="IPR036291">
    <property type="entry name" value="NAD(P)-bd_dom_sf"/>
</dbReference>
<dbReference type="PANTHER" id="PTHR44196">
    <property type="entry name" value="DEHYDROGENASE/REDUCTASE SDR FAMILY MEMBER 7B"/>
    <property type="match status" value="1"/>
</dbReference>
<comment type="similarity">
    <text evidence="1">Belongs to the short-chain dehydrogenases/reductases (SDR) family.</text>
</comment>
<protein>
    <submittedName>
        <fullName evidence="3">SDR family NAD(P)-dependent oxidoreductase</fullName>
    </submittedName>
</protein>
<dbReference type="SUPFAM" id="SSF51735">
    <property type="entry name" value="NAD(P)-binding Rossmann-fold domains"/>
    <property type="match status" value="1"/>
</dbReference>
<evidence type="ECO:0000256" key="1">
    <source>
        <dbReference type="ARBA" id="ARBA00006484"/>
    </source>
</evidence>